<organism evidence="3 4">
    <name type="scientific">Kalanchoe fedtschenkoi</name>
    <name type="common">Lavender scallops</name>
    <name type="synonym">South American air plant</name>
    <dbReference type="NCBI Taxonomy" id="63787"/>
    <lineage>
        <taxon>Eukaryota</taxon>
        <taxon>Viridiplantae</taxon>
        <taxon>Streptophyta</taxon>
        <taxon>Embryophyta</taxon>
        <taxon>Tracheophyta</taxon>
        <taxon>Spermatophyta</taxon>
        <taxon>Magnoliopsida</taxon>
        <taxon>eudicotyledons</taxon>
        <taxon>Gunneridae</taxon>
        <taxon>Pentapetalae</taxon>
        <taxon>Saxifragales</taxon>
        <taxon>Crassulaceae</taxon>
        <taxon>Kalanchoe</taxon>
    </lineage>
</organism>
<reference evidence="3" key="1">
    <citation type="submission" date="2021-01" db="UniProtKB">
        <authorList>
            <consortium name="EnsemblPlants"/>
        </authorList>
    </citation>
    <scope>IDENTIFICATION</scope>
</reference>
<dbReference type="EnsemblPlants" id="Kaladp0093s0139.1.v1.1">
    <property type="protein sequence ID" value="Kaladp0093s0139.1.v1.1.CDS.1"/>
    <property type="gene ID" value="Kaladp0093s0139.v1.1"/>
</dbReference>
<keyword evidence="4" id="KW-1185">Reference proteome</keyword>
<dbReference type="NCBIfam" id="NF005559">
    <property type="entry name" value="PRK07231.1"/>
    <property type="match status" value="1"/>
</dbReference>
<protein>
    <recommendedName>
        <fullName evidence="5">Secoisolariciresinol dehydrogenase</fullName>
    </recommendedName>
</protein>
<dbReference type="PRINTS" id="PR00080">
    <property type="entry name" value="SDRFAMILY"/>
</dbReference>
<evidence type="ECO:0000313" key="4">
    <source>
        <dbReference type="Proteomes" id="UP000594263"/>
    </source>
</evidence>
<dbReference type="Pfam" id="PF13561">
    <property type="entry name" value="adh_short_C2"/>
    <property type="match status" value="1"/>
</dbReference>
<proteinExistence type="inferred from homology"/>
<evidence type="ECO:0000256" key="1">
    <source>
        <dbReference type="ARBA" id="ARBA00006484"/>
    </source>
</evidence>
<dbReference type="PANTHER" id="PTHR43180">
    <property type="entry name" value="3-OXOACYL-(ACYL-CARRIER-PROTEIN) REDUCTASE (AFU_ORTHOLOGUE AFUA_6G11210)"/>
    <property type="match status" value="1"/>
</dbReference>
<dbReference type="Proteomes" id="UP000594263">
    <property type="component" value="Unplaced"/>
</dbReference>
<dbReference type="FunFam" id="3.40.50.720:FF:000084">
    <property type="entry name" value="Short-chain dehydrogenase reductase"/>
    <property type="match status" value="1"/>
</dbReference>
<evidence type="ECO:0008006" key="5">
    <source>
        <dbReference type="Google" id="ProtNLM"/>
    </source>
</evidence>
<evidence type="ECO:0000313" key="3">
    <source>
        <dbReference type="EnsemblPlants" id="Kaladp0093s0139.1.v1.1.CDS.1"/>
    </source>
</evidence>
<dbReference type="PRINTS" id="PR00081">
    <property type="entry name" value="GDHRDH"/>
</dbReference>
<evidence type="ECO:0000256" key="2">
    <source>
        <dbReference type="ARBA" id="ARBA00023002"/>
    </source>
</evidence>
<comment type="similarity">
    <text evidence="1">Belongs to the short-chain dehydrogenases/reductases (SDR) family.</text>
</comment>
<accession>A0A7N0UY53</accession>
<dbReference type="OMA" id="AGMSAYC"/>
<dbReference type="PANTHER" id="PTHR43180:SF30">
    <property type="entry name" value="MOMILACTONE A SYNTHASE"/>
    <property type="match status" value="1"/>
</dbReference>
<name>A0A7N0UY53_KALFE</name>
<dbReference type="AlphaFoldDB" id="A0A7N0UY53"/>
<dbReference type="SUPFAM" id="SSF51735">
    <property type="entry name" value="NAD(P)-binding Rossmann-fold domains"/>
    <property type="match status" value="1"/>
</dbReference>
<keyword evidence="2" id="KW-0560">Oxidoreductase</keyword>
<sequence>MRRRLEGKVALITGAASGLGECAARLFVKQGAKVVVADIKSHLGPDLCAELGGSERASFVRCDVTEESDVEKAVDTAVSRYGKLDIMFNNAGIMGPVKSSILHTTQEEFLAVLKVNLVGPFLGTKHAARVMIPAKSGSIITMGSVSAVMGATGTHAYTSSKHGVVGLVRNSAVELGRHGIRVNCVSPYVVLTPMSRKVLGLDEEEDTGEAVHSSLEGAVLKAEDVAEAALYLASDESKYVNGTNLVVDGGFSVHNIGFEIPGLK</sequence>
<dbReference type="InterPro" id="IPR002347">
    <property type="entry name" value="SDR_fam"/>
</dbReference>
<dbReference type="InterPro" id="IPR036291">
    <property type="entry name" value="NAD(P)-bd_dom_sf"/>
</dbReference>
<dbReference type="Gramene" id="Kaladp0093s0139.1.v1.1">
    <property type="protein sequence ID" value="Kaladp0093s0139.1.v1.1.CDS.1"/>
    <property type="gene ID" value="Kaladp0093s0139.v1.1"/>
</dbReference>
<dbReference type="GO" id="GO:0016491">
    <property type="term" value="F:oxidoreductase activity"/>
    <property type="evidence" value="ECO:0007669"/>
    <property type="project" value="UniProtKB-KW"/>
</dbReference>
<dbReference type="Gene3D" id="3.40.50.720">
    <property type="entry name" value="NAD(P)-binding Rossmann-like Domain"/>
    <property type="match status" value="1"/>
</dbReference>